<sequence>MQRTPPNHTPSITALTATLGSTYRLSIPSGRTFLGQFLCIDPQGNLILDQTVEYEGTEGKGDGREVGMVLVPRKWWGCVEREVQAQGEEEDEEQKGLYVYFP</sequence>
<dbReference type="InterPro" id="IPR010920">
    <property type="entry name" value="LSM_dom_sf"/>
</dbReference>
<dbReference type="STRING" id="106004.A0A1Y2CP63"/>
<dbReference type="InterPro" id="IPR034110">
    <property type="entry name" value="LSMD1_Sm"/>
</dbReference>
<dbReference type="Proteomes" id="UP000193467">
    <property type="component" value="Unassembled WGS sequence"/>
</dbReference>
<dbReference type="EMBL" id="MCGR01000113">
    <property type="protein sequence ID" value="ORY48830.1"/>
    <property type="molecule type" value="Genomic_DNA"/>
</dbReference>
<proteinExistence type="predicted"/>
<name>A0A1Y2CP63_9BASI</name>
<dbReference type="Gene3D" id="2.30.30.100">
    <property type="match status" value="1"/>
</dbReference>
<dbReference type="OrthoDB" id="368909at2759"/>
<gene>
    <name evidence="1" type="ORF">BCR35DRAFT_356167</name>
</gene>
<dbReference type="CDD" id="cd06168">
    <property type="entry name" value="LSMD1"/>
    <property type="match status" value="1"/>
</dbReference>
<reference evidence="1 2" key="1">
    <citation type="submission" date="2016-07" db="EMBL/GenBank/DDBJ databases">
        <title>Pervasive Adenine N6-methylation of Active Genes in Fungi.</title>
        <authorList>
            <consortium name="DOE Joint Genome Institute"/>
            <person name="Mondo S.J."/>
            <person name="Dannebaum R.O."/>
            <person name="Kuo R.C."/>
            <person name="Labutti K."/>
            <person name="Haridas S."/>
            <person name="Kuo A."/>
            <person name="Salamov A."/>
            <person name="Ahrendt S.R."/>
            <person name="Lipzen A."/>
            <person name="Sullivan W."/>
            <person name="Andreopoulos W.B."/>
            <person name="Clum A."/>
            <person name="Lindquist E."/>
            <person name="Daum C."/>
            <person name="Ramamoorthy G.K."/>
            <person name="Gryganskyi A."/>
            <person name="Culley D."/>
            <person name="Magnuson J.K."/>
            <person name="James T.Y."/>
            <person name="O'Malley M.A."/>
            <person name="Stajich J.E."/>
            <person name="Spatafora J.W."/>
            <person name="Visel A."/>
            <person name="Grigoriev I.V."/>
        </authorList>
    </citation>
    <scope>NUCLEOTIDE SEQUENCE [LARGE SCALE GENOMIC DNA]</scope>
    <source>
        <strain evidence="1 2">62-1032</strain>
    </source>
</reference>
<protein>
    <recommendedName>
        <fullName evidence="3">LSM domain-containing protein</fullName>
    </recommendedName>
</protein>
<dbReference type="InParanoid" id="A0A1Y2CP63"/>
<accession>A0A1Y2CP63</accession>
<keyword evidence="2" id="KW-1185">Reference proteome</keyword>
<dbReference type="AlphaFoldDB" id="A0A1Y2CP63"/>
<dbReference type="GO" id="GO:0031417">
    <property type="term" value="C:NatC complex"/>
    <property type="evidence" value="ECO:0007669"/>
    <property type="project" value="InterPro"/>
</dbReference>
<comment type="caution">
    <text evidence="1">The sequence shown here is derived from an EMBL/GenBank/DDBJ whole genome shotgun (WGS) entry which is preliminary data.</text>
</comment>
<evidence type="ECO:0000313" key="2">
    <source>
        <dbReference type="Proteomes" id="UP000193467"/>
    </source>
</evidence>
<organism evidence="1 2">
    <name type="scientific">Leucosporidium creatinivorum</name>
    <dbReference type="NCBI Taxonomy" id="106004"/>
    <lineage>
        <taxon>Eukaryota</taxon>
        <taxon>Fungi</taxon>
        <taxon>Dikarya</taxon>
        <taxon>Basidiomycota</taxon>
        <taxon>Pucciniomycotina</taxon>
        <taxon>Microbotryomycetes</taxon>
        <taxon>Leucosporidiales</taxon>
        <taxon>Leucosporidium</taxon>
    </lineage>
</organism>
<evidence type="ECO:0008006" key="3">
    <source>
        <dbReference type="Google" id="ProtNLM"/>
    </source>
</evidence>
<dbReference type="SUPFAM" id="SSF50182">
    <property type="entry name" value="Sm-like ribonucleoproteins"/>
    <property type="match status" value="1"/>
</dbReference>
<evidence type="ECO:0000313" key="1">
    <source>
        <dbReference type="EMBL" id="ORY48830.1"/>
    </source>
</evidence>